<protein>
    <submittedName>
        <fullName evidence="2">Uncharacterized protein</fullName>
    </submittedName>
</protein>
<dbReference type="EMBL" id="CAADRP010000891">
    <property type="protein sequence ID" value="VFU33513.1"/>
    <property type="molecule type" value="Genomic_DNA"/>
</dbReference>
<feature type="region of interest" description="Disordered" evidence="1">
    <location>
        <begin position="1"/>
        <end position="48"/>
    </location>
</feature>
<evidence type="ECO:0000313" key="2">
    <source>
        <dbReference type="EMBL" id="VFU33513.1"/>
    </source>
</evidence>
<sequence length="48" mass="5308">MSQAVQSELSHRPDQNNPGVDQGRHSHEGSRESNIRGPTFVKSHVVTL</sequence>
<organism evidence="2">
    <name type="scientific">Salix viminalis</name>
    <name type="common">Common osier</name>
    <name type="synonym">Basket willow</name>
    <dbReference type="NCBI Taxonomy" id="40686"/>
    <lineage>
        <taxon>Eukaryota</taxon>
        <taxon>Viridiplantae</taxon>
        <taxon>Streptophyta</taxon>
        <taxon>Embryophyta</taxon>
        <taxon>Tracheophyta</taxon>
        <taxon>Spermatophyta</taxon>
        <taxon>Magnoliopsida</taxon>
        <taxon>eudicotyledons</taxon>
        <taxon>Gunneridae</taxon>
        <taxon>Pentapetalae</taxon>
        <taxon>rosids</taxon>
        <taxon>fabids</taxon>
        <taxon>Malpighiales</taxon>
        <taxon>Salicaceae</taxon>
        <taxon>Saliceae</taxon>
        <taxon>Salix</taxon>
    </lineage>
</organism>
<name>A0A6N2KYU0_SALVM</name>
<evidence type="ECO:0000256" key="1">
    <source>
        <dbReference type="SAM" id="MobiDB-lite"/>
    </source>
</evidence>
<feature type="compositionally biased region" description="Basic and acidic residues" evidence="1">
    <location>
        <begin position="22"/>
        <end position="34"/>
    </location>
</feature>
<dbReference type="AlphaFoldDB" id="A0A6N2KYU0"/>
<proteinExistence type="predicted"/>
<reference evidence="2" key="1">
    <citation type="submission" date="2019-03" db="EMBL/GenBank/DDBJ databases">
        <authorList>
            <person name="Mank J."/>
            <person name="Almeida P."/>
        </authorList>
    </citation>
    <scope>NUCLEOTIDE SEQUENCE</scope>
    <source>
        <strain evidence="2">78183</strain>
    </source>
</reference>
<gene>
    <name evidence="2" type="ORF">SVIM_LOCUS154014</name>
</gene>
<accession>A0A6N2KYU0</accession>